<dbReference type="GO" id="GO:0043822">
    <property type="term" value="F:ribonuclease M5 activity"/>
    <property type="evidence" value="ECO:0007669"/>
    <property type="project" value="TreeGrafter"/>
</dbReference>
<protein>
    <submittedName>
        <fullName evidence="3">DUF4093 domain-containing protein</fullName>
    </submittedName>
    <submittedName>
        <fullName evidence="2">TOPRIM domain-containing protein</fullName>
    </submittedName>
</protein>
<dbReference type="EMBL" id="JALEMU010000067">
    <property type="protein sequence ID" value="MCI5755491.1"/>
    <property type="molecule type" value="Genomic_DNA"/>
</dbReference>
<reference evidence="2" key="1">
    <citation type="submission" date="2012-11" db="EMBL/GenBank/DDBJ databases">
        <title>Dependencies among metagenomic species, viruses, plasmids and units of genetic variation.</title>
        <authorList>
            <person name="Nielsen H.B."/>
            <person name="Almeida M."/>
            <person name="Juncker A.S."/>
            <person name="Rasmussen S."/>
            <person name="Li J."/>
            <person name="Sunagawa S."/>
            <person name="Plichta D."/>
            <person name="Gautier L."/>
            <person name="Le Chatelier E."/>
            <person name="Peletier E."/>
            <person name="Bonde I."/>
            <person name="Nielsen T."/>
            <person name="Manichanh C."/>
            <person name="Arumugam M."/>
            <person name="Batto J."/>
            <person name="Santos M.B.Q.D."/>
            <person name="Blom N."/>
            <person name="Borruel N."/>
            <person name="Burgdorf K.S."/>
            <person name="Boumezbeur F."/>
            <person name="Casellas F."/>
            <person name="Dore J."/>
            <person name="Guarner F."/>
            <person name="Hansen T."/>
            <person name="Hildebrand F."/>
            <person name="Kaas R.S."/>
            <person name="Kennedy S."/>
            <person name="Kristiansen K."/>
            <person name="Kultima J.R."/>
            <person name="Leonard P."/>
            <person name="Levenez F."/>
            <person name="Lund O."/>
            <person name="Moumen B."/>
            <person name="Le Paslier D."/>
            <person name="Pons N."/>
            <person name="Pedersen O."/>
            <person name="Prifti E."/>
            <person name="Qin J."/>
            <person name="Raes J."/>
            <person name="Tap J."/>
            <person name="Tims S."/>
            <person name="Ussery D.W."/>
            <person name="Yamada T."/>
            <person name="MetaHit consortium"/>
            <person name="Renault P."/>
            <person name="Sicheritz-Ponten T."/>
            <person name="Bork P."/>
            <person name="Wang J."/>
            <person name="Brunak S."/>
            <person name="Ehrlich S.D."/>
        </authorList>
    </citation>
    <scope>NUCLEOTIDE SEQUENCE [LARGE SCALE GENOMIC DNA]</scope>
</reference>
<dbReference type="PROSITE" id="PS50880">
    <property type="entry name" value="TOPRIM"/>
    <property type="match status" value="1"/>
</dbReference>
<dbReference type="Gene3D" id="3.40.1360.10">
    <property type="match status" value="1"/>
</dbReference>
<dbReference type="EMBL" id="CBFW010000431">
    <property type="protein sequence ID" value="CDC77295.1"/>
    <property type="molecule type" value="Genomic_DNA"/>
</dbReference>
<proteinExistence type="predicted"/>
<evidence type="ECO:0000313" key="5">
    <source>
        <dbReference type="Proteomes" id="UP001139365"/>
    </source>
</evidence>
<gene>
    <name evidence="2" type="ORF">BN580_00366</name>
    <name evidence="3" type="ORF">MR241_04265</name>
</gene>
<name>R6TYM6_9BACT</name>
<sequence>MSDRIKVDRPVIVEGRYDKIRIASLIEGTVITTDGFGVFKNSEKKALIRRLASERGVIILTDSDGGGLVIRSYLNSVLPKDKIINLYIPAVKGREKRKKEDSKEGLLGVEGIDCDTLRSVLAPFSSDKPVIRGGVTKADFYRDGLSGREGSAEKRKKLCRTAGLPENIGANALLEAVNLLYDRAGYEKLLASVDS</sequence>
<evidence type="ECO:0000313" key="3">
    <source>
        <dbReference type="EMBL" id="MCI5755491.1"/>
    </source>
</evidence>
<dbReference type="InterPro" id="IPR025156">
    <property type="entry name" value="RNase_M5_C"/>
</dbReference>
<dbReference type="SUPFAM" id="SSF110455">
    <property type="entry name" value="Toprim domain"/>
    <property type="match status" value="1"/>
</dbReference>
<dbReference type="AlphaFoldDB" id="R6TYM6"/>
<dbReference type="GO" id="GO:0006364">
    <property type="term" value="P:rRNA processing"/>
    <property type="evidence" value="ECO:0007669"/>
    <property type="project" value="TreeGrafter"/>
</dbReference>
<dbReference type="Proteomes" id="UP000017938">
    <property type="component" value="Unassembled WGS sequence"/>
</dbReference>
<evidence type="ECO:0000259" key="1">
    <source>
        <dbReference type="PROSITE" id="PS50880"/>
    </source>
</evidence>
<accession>R6TYM6</accession>
<dbReference type="PANTHER" id="PTHR39156:SF2">
    <property type="entry name" value="DNA PRIMASE (BACTERIAL TYPE) AND SMALL PRIMASE-LIKE PROTEINS"/>
    <property type="match status" value="1"/>
</dbReference>
<evidence type="ECO:0000313" key="2">
    <source>
        <dbReference type="EMBL" id="CDC77295.1"/>
    </source>
</evidence>
<organism evidence="2 4">
    <name type="scientific">Candidatus Colimorpha enterica</name>
    <dbReference type="NCBI Taxonomy" id="3083063"/>
    <lineage>
        <taxon>Bacteria</taxon>
        <taxon>Pseudomonadati</taxon>
        <taxon>Bacteroidota</taxon>
        <taxon>Bacteroidia</taxon>
        <taxon>Bacteroidales</taxon>
        <taxon>Candidatus Colimorpha</taxon>
    </lineage>
</organism>
<reference evidence="3 5" key="2">
    <citation type="submission" date="2022-03" db="EMBL/GenBank/DDBJ databases">
        <title>Metagenome-assembled genomes from swine fecal metagenomes.</title>
        <authorList>
            <person name="Holman D.B."/>
            <person name="Kommadath A."/>
        </authorList>
    </citation>
    <scope>NUCLEOTIDE SEQUENCE [LARGE SCALE GENOMIC DNA]</scope>
    <source>
        <strain evidence="3">SUG147</strain>
    </source>
</reference>
<dbReference type="SMART" id="SM00493">
    <property type="entry name" value="TOPRIM"/>
    <property type="match status" value="1"/>
</dbReference>
<evidence type="ECO:0000313" key="4">
    <source>
        <dbReference type="Proteomes" id="UP000017938"/>
    </source>
</evidence>
<dbReference type="InterPro" id="IPR006171">
    <property type="entry name" value="TOPRIM_dom"/>
</dbReference>
<comment type="caution">
    <text evidence="2">The sequence shown here is derived from an EMBL/GenBank/DDBJ whole genome shotgun (WGS) entry which is preliminary data.</text>
</comment>
<dbReference type="STRING" id="1263015.BN580_00366"/>
<feature type="domain" description="Toprim" evidence="1">
    <location>
        <begin position="8"/>
        <end position="89"/>
    </location>
</feature>
<dbReference type="Pfam" id="PF13331">
    <property type="entry name" value="DUF4093"/>
    <property type="match status" value="1"/>
</dbReference>
<dbReference type="PANTHER" id="PTHR39156">
    <property type="entry name" value="RIBONUCLEASE M5"/>
    <property type="match status" value="1"/>
</dbReference>
<dbReference type="Proteomes" id="UP001139365">
    <property type="component" value="Unassembled WGS sequence"/>
</dbReference>